<sequence>MSRMHIEQENCRTYLIWEPETVSGKADYGIKMMQNNTFNYFLPFQLRSTDQCVKYYYNLMSDTSLGQQMEKGMSLKELELFAASLLGALDEAGEYLLDENDILLDTACIFYTHEGKYRFLYYPGYQVSVSGQLKDLAGAFLKAVDYTCNGAVQRAYEFYHLCCGESTVLRDLRGFVLKGRDFREKSRAASDPDPGQTPSIPQNLKTEAEDVQASKILYKEAEKKDDEISQTTDNPSKEPPAGLPWAILGGVCLAQTGVGVILLKVFHRIPFMAGVGILIAAAAATAVIGAIIILLKNRGTEDDDFWKPQDDVPAGTGTPYVESGGADREEQSSRAGLDGLSGRTGGSRQKTDHETVVLSSPAPGIILKSANPQLYGNVSVSRFPAVIGKEAMDMECRVRIPTVSRRHAKIEAVGKNFCLTDLRSTNGTFINGEMLRPMAPAALHEGDSVILGDAEFIFELWGETQ</sequence>
<dbReference type="InterPro" id="IPR000253">
    <property type="entry name" value="FHA_dom"/>
</dbReference>
<gene>
    <name evidence="4" type="ORF">IAB46_05570</name>
</gene>
<keyword evidence="2" id="KW-0812">Transmembrane</keyword>
<name>A0A9D1F3K1_9FIRM</name>
<keyword evidence="2" id="KW-1133">Transmembrane helix</keyword>
<proteinExistence type="predicted"/>
<dbReference type="Pfam" id="PF19909">
    <property type="entry name" value="DUF6382"/>
    <property type="match status" value="1"/>
</dbReference>
<evidence type="ECO:0000313" key="5">
    <source>
        <dbReference type="Proteomes" id="UP000823927"/>
    </source>
</evidence>
<dbReference type="PROSITE" id="PS50006">
    <property type="entry name" value="FHA_DOMAIN"/>
    <property type="match status" value="1"/>
</dbReference>
<evidence type="ECO:0000259" key="3">
    <source>
        <dbReference type="PROSITE" id="PS50006"/>
    </source>
</evidence>
<keyword evidence="2" id="KW-0472">Membrane</keyword>
<dbReference type="AlphaFoldDB" id="A0A9D1F3K1"/>
<dbReference type="EMBL" id="DVIT01000022">
    <property type="protein sequence ID" value="HIS47018.1"/>
    <property type="molecule type" value="Genomic_DNA"/>
</dbReference>
<feature type="transmembrane region" description="Helical" evidence="2">
    <location>
        <begin position="275"/>
        <end position="295"/>
    </location>
</feature>
<accession>A0A9D1F3K1</accession>
<protein>
    <submittedName>
        <fullName evidence="4">FHA domain-containing protein</fullName>
    </submittedName>
</protein>
<comment type="caution">
    <text evidence="4">The sequence shown here is derived from an EMBL/GenBank/DDBJ whole genome shotgun (WGS) entry which is preliminary data.</text>
</comment>
<dbReference type="PANTHER" id="PTHR23308">
    <property type="entry name" value="NUCLEAR INHIBITOR OF PROTEIN PHOSPHATASE-1"/>
    <property type="match status" value="1"/>
</dbReference>
<feature type="domain" description="FHA" evidence="3">
    <location>
        <begin position="385"/>
        <end position="435"/>
    </location>
</feature>
<dbReference type="SUPFAM" id="SSF49879">
    <property type="entry name" value="SMAD/FHA domain"/>
    <property type="match status" value="1"/>
</dbReference>
<dbReference type="Pfam" id="PF00498">
    <property type="entry name" value="FHA"/>
    <property type="match status" value="1"/>
</dbReference>
<dbReference type="CDD" id="cd00060">
    <property type="entry name" value="FHA"/>
    <property type="match status" value="1"/>
</dbReference>
<dbReference type="SMART" id="SM00240">
    <property type="entry name" value="FHA"/>
    <property type="match status" value="1"/>
</dbReference>
<organism evidence="4 5">
    <name type="scientific">Candidatus Scybalocola faecigallinarum</name>
    <dbReference type="NCBI Taxonomy" id="2840941"/>
    <lineage>
        <taxon>Bacteria</taxon>
        <taxon>Bacillati</taxon>
        <taxon>Bacillota</taxon>
        <taxon>Clostridia</taxon>
        <taxon>Lachnospirales</taxon>
        <taxon>Lachnospiraceae</taxon>
        <taxon>Lachnospiraceae incertae sedis</taxon>
        <taxon>Candidatus Scybalocola (ex Gilroy et al. 2021)</taxon>
    </lineage>
</organism>
<evidence type="ECO:0000256" key="1">
    <source>
        <dbReference type="SAM" id="MobiDB-lite"/>
    </source>
</evidence>
<dbReference type="Gene3D" id="2.60.200.20">
    <property type="match status" value="1"/>
</dbReference>
<dbReference type="InterPro" id="IPR050923">
    <property type="entry name" value="Cell_Proc_Reg/RNA_Proc"/>
</dbReference>
<feature type="region of interest" description="Disordered" evidence="1">
    <location>
        <begin position="304"/>
        <end position="355"/>
    </location>
</feature>
<reference evidence="4" key="1">
    <citation type="submission" date="2020-10" db="EMBL/GenBank/DDBJ databases">
        <authorList>
            <person name="Gilroy R."/>
        </authorList>
    </citation>
    <scope>NUCLEOTIDE SEQUENCE</scope>
    <source>
        <strain evidence="4">CHK178-757</strain>
    </source>
</reference>
<dbReference type="InterPro" id="IPR045962">
    <property type="entry name" value="DUF6382"/>
</dbReference>
<evidence type="ECO:0000256" key="2">
    <source>
        <dbReference type="SAM" id="Phobius"/>
    </source>
</evidence>
<evidence type="ECO:0000313" key="4">
    <source>
        <dbReference type="EMBL" id="HIS47018.1"/>
    </source>
</evidence>
<dbReference type="Proteomes" id="UP000823927">
    <property type="component" value="Unassembled WGS sequence"/>
</dbReference>
<dbReference type="InterPro" id="IPR008984">
    <property type="entry name" value="SMAD_FHA_dom_sf"/>
</dbReference>
<reference evidence="4" key="2">
    <citation type="journal article" date="2021" name="PeerJ">
        <title>Extensive microbial diversity within the chicken gut microbiome revealed by metagenomics and culture.</title>
        <authorList>
            <person name="Gilroy R."/>
            <person name="Ravi A."/>
            <person name="Getino M."/>
            <person name="Pursley I."/>
            <person name="Horton D.L."/>
            <person name="Alikhan N.F."/>
            <person name="Baker D."/>
            <person name="Gharbi K."/>
            <person name="Hall N."/>
            <person name="Watson M."/>
            <person name="Adriaenssens E.M."/>
            <person name="Foster-Nyarko E."/>
            <person name="Jarju S."/>
            <person name="Secka A."/>
            <person name="Antonio M."/>
            <person name="Oren A."/>
            <person name="Chaudhuri R.R."/>
            <person name="La Ragione R."/>
            <person name="Hildebrand F."/>
            <person name="Pallen M.J."/>
        </authorList>
    </citation>
    <scope>NUCLEOTIDE SEQUENCE</scope>
    <source>
        <strain evidence="4">CHK178-757</strain>
    </source>
</reference>
<feature type="transmembrane region" description="Helical" evidence="2">
    <location>
        <begin position="243"/>
        <end position="263"/>
    </location>
</feature>